<feature type="compositionally biased region" description="Acidic residues" evidence="1">
    <location>
        <begin position="748"/>
        <end position="757"/>
    </location>
</feature>
<keyword evidence="2" id="KW-1133">Transmembrane helix</keyword>
<gene>
    <name evidence="3" type="ORF">ACH5RR_010170</name>
</gene>
<feature type="compositionally biased region" description="Acidic residues" evidence="1">
    <location>
        <begin position="194"/>
        <end position="203"/>
    </location>
</feature>
<keyword evidence="2" id="KW-0812">Transmembrane</keyword>
<feature type="region of interest" description="Disordered" evidence="1">
    <location>
        <begin position="748"/>
        <end position="767"/>
    </location>
</feature>
<feature type="region of interest" description="Disordered" evidence="1">
    <location>
        <begin position="375"/>
        <end position="429"/>
    </location>
</feature>
<keyword evidence="2" id="KW-0472">Membrane</keyword>
<evidence type="ECO:0000313" key="4">
    <source>
        <dbReference type="Proteomes" id="UP001630127"/>
    </source>
</evidence>
<dbReference type="Proteomes" id="UP001630127">
    <property type="component" value="Unassembled WGS sequence"/>
</dbReference>
<feature type="compositionally biased region" description="Basic and acidic residues" evidence="1">
    <location>
        <begin position="204"/>
        <end position="219"/>
    </location>
</feature>
<accession>A0ABD3AGX4</accession>
<feature type="compositionally biased region" description="Basic and acidic residues" evidence="1">
    <location>
        <begin position="384"/>
        <end position="397"/>
    </location>
</feature>
<evidence type="ECO:0000256" key="2">
    <source>
        <dbReference type="SAM" id="Phobius"/>
    </source>
</evidence>
<feature type="compositionally biased region" description="Polar residues" evidence="1">
    <location>
        <begin position="170"/>
        <end position="182"/>
    </location>
</feature>
<dbReference type="PANTHER" id="PTHR33870:SF22">
    <property type="match status" value="1"/>
</dbReference>
<name>A0ABD3AGX4_9GENT</name>
<feature type="compositionally biased region" description="Basic and acidic residues" evidence="1">
    <location>
        <begin position="158"/>
        <end position="169"/>
    </location>
</feature>
<feature type="compositionally biased region" description="Polar residues" evidence="1">
    <location>
        <begin position="916"/>
        <end position="928"/>
    </location>
</feature>
<dbReference type="PANTHER" id="PTHR33870">
    <property type="entry name" value="CARDIOMYOPATHY-ASSOCIATED PROTEIN"/>
    <property type="match status" value="1"/>
</dbReference>
<dbReference type="EMBL" id="JBJUIK010000004">
    <property type="protein sequence ID" value="KAL3530848.1"/>
    <property type="molecule type" value="Genomic_DNA"/>
</dbReference>
<evidence type="ECO:0000256" key="1">
    <source>
        <dbReference type="SAM" id="MobiDB-lite"/>
    </source>
</evidence>
<comment type="caution">
    <text evidence="3">The sequence shown here is derived from an EMBL/GenBank/DDBJ whole genome shotgun (WGS) entry which is preliminary data.</text>
</comment>
<evidence type="ECO:0000313" key="3">
    <source>
        <dbReference type="EMBL" id="KAL3530848.1"/>
    </source>
</evidence>
<organism evidence="3 4">
    <name type="scientific">Cinchona calisaya</name>
    <dbReference type="NCBI Taxonomy" id="153742"/>
    <lineage>
        <taxon>Eukaryota</taxon>
        <taxon>Viridiplantae</taxon>
        <taxon>Streptophyta</taxon>
        <taxon>Embryophyta</taxon>
        <taxon>Tracheophyta</taxon>
        <taxon>Spermatophyta</taxon>
        <taxon>Magnoliopsida</taxon>
        <taxon>eudicotyledons</taxon>
        <taxon>Gunneridae</taxon>
        <taxon>Pentapetalae</taxon>
        <taxon>asterids</taxon>
        <taxon>lamiids</taxon>
        <taxon>Gentianales</taxon>
        <taxon>Rubiaceae</taxon>
        <taxon>Cinchonoideae</taxon>
        <taxon>Cinchoneae</taxon>
        <taxon>Cinchona</taxon>
    </lineage>
</organism>
<feature type="compositionally biased region" description="Polar residues" evidence="1">
    <location>
        <begin position="886"/>
        <end position="896"/>
    </location>
</feature>
<protein>
    <submittedName>
        <fullName evidence="3">Uncharacterized protein</fullName>
    </submittedName>
</protein>
<keyword evidence="4" id="KW-1185">Reference proteome</keyword>
<proteinExistence type="predicted"/>
<dbReference type="AlphaFoldDB" id="A0ABD3AGX4"/>
<reference evidence="3 4" key="1">
    <citation type="submission" date="2024-11" db="EMBL/GenBank/DDBJ databases">
        <title>A near-complete genome assembly of Cinchona calisaya.</title>
        <authorList>
            <person name="Lian D.C."/>
            <person name="Zhao X.W."/>
            <person name="Wei L."/>
        </authorList>
    </citation>
    <scope>NUCLEOTIDE SEQUENCE [LARGE SCALE GENOMIC DNA]</scope>
    <source>
        <tissue evidence="3">Nenye</tissue>
    </source>
</reference>
<sequence length="1025" mass="114944">MAISGKDIQDCMRKVGHLSMKFAWAFAKRHPYISCSLIFFILVYVCSPSLFWLLIYLSSFLFLAASIAKIYYGFGSAKNSKRDEKNSDAKPLRTSVLVKNDVHAQSVRRRKSKEIISSDDYLQSREEEKSTVFASTCNNDVVDKSALIEENTKTIREVGVDHSVKEHGECSSSSNRDQSHQGSRGFDGGRGEIETDSSEEEGDERDREENNKAVQWTKDDQKNLMDLGISEMERNKRLESLIARRKVRKLMSLQARRALMKGGSSAPFGHITPLMVPRNNNLSYGQFTPMPGSAPPVLLPMETPFDIPYEPQEEKPVLTGGSFDQEFLPLLQKDIFCRHESFSQGPFFPGEMQDYQQETSQCHDPEMKQRTFQGHDVSNLESQLDQKDTDKITEVEPSKPLNSNSNIVRDLDSTRENVQSPEEETSEVKAKSMIIDGVSANSSPTSSSEEDEQFSRVDREAILKSLASPVYRKDSKNGDSSSDMEYYLNNSGPSMLFENRMEEGYFFTDRATLHAPTNSFASDLQVEVSEINSPPLTIDGSIWSHDEEVSVCEGSVESEINYSSEDISEASSHLYGGLDENQSRLSVIHEVNENDTVEVSSTKSYEDHVVLHKLAETGCSEKQEQPSYCAENTKKEVNTIYNANASSILQENDNENFSTGDKDRVADAWIQGERDHRPHTEWSVASSQTYTGHTGSQQEMDEHHNIYAHYNPVKGHDDPGNLGDSGGESIDIPQHETLNTSIPVEECDIPESNENNEGEQQRTGQGFPGVYERYTGDPVSRLPPQLMVQQVPIATIIPLSPKSVLQPKFSQSSLSNLSEETRMEIQEFGTLMAENNIFDDPRGESLTSTVLHSTTFFIEDPASHISDSREAKMLQESSNTSTTSTEDANFTGSASEQVVHENEGGQTELNDFPEGNRQNVSSPESTASELKPVEKSISRMSNDERSKELSEEEAPSDFANHTAQVNHLNVPPINLEETTQHQGNSSGISYEEEMVKPMKKNEMLVQEMEERSKYFLRNLMEAFKD</sequence>
<feature type="transmembrane region" description="Helical" evidence="2">
    <location>
        <begin position="22"/>
        <end position="44"/>
    </location>
</feature>
<feature type="compositionally biased region" description="Basic and acidic residues" evidence="1">
    <location>
        <begin position="931"/>
        <end position="949"/>
    </location>
</feature>
<feature type="region of interest" description="Disordered" evidence="1">
    <location>
        <begin position="158"/>
        <end position="219"/>
    </location>
</feature>
<feature type="region of interest" description="Disordered" evidence="1">
    <location>
        <begin position="867"/>
        <end position="956"/>
    </location>
</feature>